<dbReference type="EMBL" id="JAWDGP010006995">
    <property type="protein sequence ID" value="KAK3731580.1"/>
    <property type="molecule type" value="Genomic_DNA"/>
</dbReference>
<evidence type="ECO:0000313" key="2">
    <source>
        <dbReference type="Proteomes" id="UP001283361"/>
    </source>
</evidence>
<keyword evidence="2" id="KW-1185">Reference proteome</keyword>
<reference evidence="1" key="1">
    <citation type="journal article" date="2023" name="G3 (Bethesda)">
        <title>A reference genome for the long-term kleptoplast-retaining sea slug Elysia crispata morphotype clarki.</title>
        <authorList>
            <person name="Eastman K.E."/>
            <person name="Pendleton A.L."/>
            <person name="Shaikh M.A."/>
            <person name="Suttiyut T."/>
            <person name="Ogas R."/>
            <person name="Tomko P."/>
            <person name="Gavelis G."/>
            <person name="Widhalm J.R."/>
            <person name="Wisecaver J.H."/>
        </authorList>
    </citation>
    <scope>NUCLEOTIDE SEQUENCE</scope>
    <source>
        <strain evidence="1">ECLA1</strain>
    </source>
</reference>
<dbReference type="Proteomes" id="UP001283361">
    <property type="component" value="Unassembled WGS sequence"/>
</dbReference>
<dbReference type="AlphaFoldDB" id="A0AAE0Y4A4"/>
<gene>
    <name evidence="1" type="ORF">RRG08_007659</name>
</gene>
<sequence>MPRRLHSVVDEDEEDFELNKNQKLICPGLKLRGRSFKIGSSVVLTALRQNTMQGSRTLTSWRSRLEATPESITVLDLAQRGDNRSLIAQYRKGPTWQSVINVQLKTAPIAEGRARHSIVDLIGDRNYWKLLIF</sequence>
<organism evidence="1 2">
    <name type="scientific">Elysia crispata</name>
    <name type="common">lettuce slug</name>
    <dbReference type="NCBI Taxonomy" id="231223"/>
    <lineage>
        <taxon>Eukaryota</taxon>
        <taxon>Metazoa</taxon>
        <taxon>Spiralia</taxon>
        <taxon>Lophotrochozoa</taxon>
        <taxon>Mollusca</taxon>
        <taxon>Gastropoda</taxon>
        <taxon>Heterobranchia</taxon>
        <taxon>Euthyneura</taxon>
        <taxon>Panpulmonata</taxon>
        <taxon>Sacoglossa</taxon>
        <taxon>Placobranchoidea</taxon>
        <taxon>Plakobranchidae</taxon>
        <taxon>Elysia</taxon>
    </lineage>
</organism>
<name>A0AAE0Y4A4_9GAST</name>
<comment type="caution">
    <text evidence="1">The sequence shown here is derived from an EMBL/GenBank/DDBJ whole genome shotgun (WGS) entry which is preliminary data.</text>
</comment>
<protein>
    <submittedName>
        <fullName evidence="1">Uncharacterized protein</fullName>
    </submittedName>
</protein>
<accession>A0AAE0Y4A4</accession>
<proteinExistence type="predicted"/>
<evidence type="ECO:0000313" key="1">
    <source>
        <dbReference type="EMBL" id="KAK3731580.1"/>
    </source>
</evidence>